<sequence>MFLIIFQGILGFNEQHGMSEPPFRPREKLLEKQKYFQSVHRHTYLKGPYDKITSVAIPVALAATSLYLIGRGLYNLSHLMALVRRNEEAS</sequence>
<comment type="caution">
    <text evidence="6">The sequence shown here is derived from an EMBL/GenBank/DDBJ whole genome shotgun (WGS) entry which is preliminary data.</text>
</comment>
<dbReference type="PANTHER" id="PTHR35308:SF10">
    <property type="entry name" value="COX VIIA-LIKE PROTEIN"/>
    <property type="match status" value="1"/>
</dbReference>
<keyword evidence="5" id="KW-0812">Transmembrane</keyword>
<dbReference type="AlphaFoldDB" id="A0AAV8TEP5"/>
<dbReference type="InterPro" id="IPR039297">
    <property type="entry name" value="COX7a"/>
</dbReference>
<name>A0AAV8TEP5_9ROSI</name>
<dbReference type="Proteomes" id="UP001159364">
    <property type="component" value="Linkage Group LG05"/>
</dbReference>
<keyword evidence="2" id="KW-0999">Mitochondrion inner membrane</keyword>
<dbReference type="EMBL" id="JAIWQS010000005">
    <property type="protein sequence ID" value="KAJ8765257.1"/>
    <property type="molecule type" value="Genomic_DNA"/>
</dbReference>
<accession>A0AAV8TEP5</accession>
<keyword evidence="3" id="KW-0496">Mitochondrion</keyword>
<gene>
    <name evidence="6" type="ORF">K2173_011937</name>
</gene>
<protein>
    <submittedName>
        <fullName evidence="6">Uncharacterized protein</fullName>
    </submittedName>
</protein>
<dbReference type="Pfam" id="PF02238">
    <property type="entry name" value="COX7a"/>
    <property type="match status" value="1"/>
</dbReference>
<evidence type="ECO:0000256" key="3">
    <source>
        <dbReference type="ARBA" id="ARBA00023128"/>
    </source>
</evidence>
<proteinExistence type="predicted"/>
<keyword evidence="7" id="KW-1185">Reference proteome</keyword>
<keyword evidence="5" id="KW-1133">Transmembrane helix</keyword>
<evidence type="ECO:0000256" key="2">
    <source>
        <dbReference type="ARBA" id="ARBA00022792"/>
    </source>
</evidence>
<dbReference type="PANTHER" id="PTHR35308">
    <property type="entry name" value="CYTOCHROME C OXIDASE SUBUNIT 7"/>
    <property type="match status" value="1"/>
</dbReference>
<organism evidence="6 7">
    <name type="scientific">Erythroxylum novogranatense</name>
    <dbReference type="NCBI Taxonomy" id="1862640"/>
    <lineage>
        <taxon>Eukaryota</taxon>
        <taxon>Viridiplantae</taxon>
        <taxon>Streptophyta</taxon>
        <taxon>Embryophyta</taxon>
        <taxon>Tracheophyta</taxon>
        <taxon>Spermatophyta</taxon>
        <taxon>Magnoliopsida</taxon>
        <taxon>eudicotyledons</taxon>
        <taxon>Gunneridae</taxon>
        <taxon>Pentapetalae</taxon>
        <taxon>rosids</taxon>
        <taxon>fabids</taxon>
        <taxon>Malpighiales</taxon>
        <taxon>Erythroxylaceae</taxon>
        <taxon>Erythroxylum</taxon>
    </lineage>
</organism>
<keyword evidence="4 5" id="KW-0472">Membrane</keyword>
<dbReference type="GO" id="GO:0005743">
    <property type="term" value="C:mitochondrial inner membrane"/>
    <property type="evidence" value="ECO:0007669"/>
    <property type="project" value="UniProtKB-SubCell"/>
</dbReference>
<evidence type="ECO:0000313" key="7">
    <source>
        <dbReference type="Proteomes" id="UP001159364"/>
    </source>
</evidence>
<evidence type="ECO:0000256" key="4">
    <source>
        <dbReference type="ARBA" id="ARBA00023136"/>
    </source>
</evidence>
<evidence type="ECO:0000256" key="5">
    <source>
        <dbReference type="SAM" id="Phobius"/>
    </source>
</evidence>
<evidence type="ECO:0000313" key="6">
    <source>
        <dbReference type="EMBL" id="KAJ8765257.1"/>
    </source>
</evidence>
<comment type="subcellular location">
    <subcellularLocation>
        <location evidence="1">Mitochondrion inner membrane</location>
    </subcellularLocation>
</comment>
<reference evidence="6 7" key="1">
    <citation type="submission" date="2021-09" db="EMBL/GenBank/DDBJ databases">
        <title>Genomic insights and catalytic innovation underlie evolution of tropane alkaloids biosynthesis.</title>
        <authorList>
            <person name="Wang Y.-J."/>
            <person name="Tian T."/>
            <person name="Huang J.-P."/>
            <person name="Huang S.-X."/>
        </authorList>
    </citation>
    <scope>NUCLEOTIDE SEQUENCE [LARGE SCALE GENOMIC DNA]</scope>
    <source>
        <strain evidence="6">KIB-2018</strain>
        <tissue evidence="6">Leaf</tissue>
    </source>
</reference>
<evidence type="ECO:0000256" key="1">
    <source>
        <dbReference type="ARBA" id="ARBA00004273"/>
    </source>
</evidence>
<feature type="transmembrane region" description="Helical" evidence="5">
    <location>
        <begin position="52"/>
        <end position="70"/>
    </location>
</feature>